<dbReference type="EMBL" id="OB662221">
    <property type="protein sequence ID" value="CAD7229680.1"/>
    <property type="molecule type" value="Genomic_DNA"/>
</dbReference>
<proteinExistence type="predicted"/>
<feature type="region of interest" description="Disordered" evidence="1">
    <location>
        <begin position="225"/>
        <end position="276"/>
    </location>
</feature>
<accession>A0A7R8WDK3</accession>
<sequence>MDPSLEEHLGYQPHMDAKYIERIRRERYLLTRKTWRFMSAAGRKLIPDDVPDPPTDEDLRRIEEHFQEVCRNAESYILYDPDAAREGSETEDDEFDEVQSPGYSSGDGGGGSGGFGTRFIGSHHRTGGSIPLPGQTRLHWTGLPGTGLSMSGNYQHQGSYPTSALPQHKKTHKTQQVLGNSASNRASFLLQSPSAGLAPLNHELRQSRSHPQVPADIHSAAGPIHVPAKRSSSHHLTSSSSPASRHGLAPSVSQENLARRGVSSRPKSSVMPPYYGLGSQPPALRFHRPSIPLGSTGAGYPGEDSFRVSPDPFARFQDSSSLLHQMSGSHDASSPHRSFLSEDHSTAFPASRQAHPTAIPFDRIPFIPNRGVFDPQKGTYVHTTASFDPRIHFDPTLLLFDRGDTSHDFWMSDYPDHPALKLLDWVKLRHIEQPAGGGVGVDRKRMKRVSRGTQTLPIYDPDALGEDGRLKRMHIEEEVLPSERDRESKRSSADSGLSESTLETIKRYFKLVRRNSKSEKHKTDKFKKVNYDHSLRDIKAKGDLSMTVDDGNNKGCQVNEPIPLVSHQGIDGRKASPSRQHSDSTSSPSCPTSPRYSIACDEALPLREGVIKGSDDPHRVSASDTGHQSQSQISSPRSSVEIEFGDEFFPASGASTPLSSPAMVFSPVTSPTPSTTPGVQSGPTSPISKSASFPYGGDAQSLQVAQTQDLLLQHICLQASFLQQQIQQRLASSRTSGGATGLTPSQMSQAVQAAQSIALQMVMEGTLPSAQLPTVPETKKSQQQPSTTQKKSTSSVSSTSSSTVTSQKTVGSTTSGRISARLFKSRSKSNVRSPSASDASHCSWKPVANSPRCWTDGIHQVTLTETTLSSLTEAERRELQHIALAQLRDPSIPLPIQIDIPKGW</sequence>
<feature type="compositionally biased region" description="Low complexity" evidence="1">
    <location>
        <begin position="628"/>
        <end position="639"/>
    </location>
</feature>
<evidence type="ECO:0000256" key="1">
    <source>
        <dbReference type="SAM" id="MobiDB-lite"/>
    </source>
</evidence>
<feature type="compositionally biased region" description="Low complexity" evidence="1">
    <location>
        <begin position="234"/>
        <end position="246"/>
    </location>
</feature>
<feature type="region of interest" description="Disordered" evidence="1">
    <location>
        <begin position="157"/>
        <end position="176"/>
    </location>
</feature>
<protein>
    <submittedName>
        <fullName evidence="2">Uncharacterized protein</fullName>
    </submittedName>
</protein>
<feature type="compositionally biased region" description="Low complexity" evidence="1">
    <location>
        <begin position="781"/>
        <end position="815"/>
    </location>
</feature>
<feature type="region of interest" description="Disordered" evidence="1">
    <location>
        <begin position="610"/>
        <end position="639"/>
    </location>
</feature>
<feature type="region of interest" description="Disordered" evidence="1">
    <location>
        <begin position="565"/>
        <end position="596"/>
    </location>
</feature>
<feature type="compositionally biased region" description="Low complexity" evidence="1">
    <location>
        <begin position="583"/>
        <end position="594"/>
    </location>
</feature>
<feature type="region of interest" description="Disordered" evidence="1">
    <location>
        <begin position="769"/>
        <end position="846"/>
    </location>
</feature>
<feature type="compositionally biased region" description="Basic and acidic residues" evidence="1">
    <location>
        <begin position="477"/>
        <end position="492"/>
    </location>
</feature>
<feature type="region of interest" description="Disordered" evidence="1">
    <location>
        <begin position="85"/>
        <end position="121"/>
    </location>
</feature>
<feature type="compositionally biased region" description="Gly residues" evidence="1">
    <location>
        <begin position="105"/>
        <end position="116"/>
    </location>
</feature>
<evidence type="ECO:0000313" key="2">
    <source>
        <dbReference type="EMBL" id="CAD7229680.1"/>
    </source>
</evidence>
<dbReference type="AlphaFoldDB" id="A0A7R8WDK3"/>
<feature type="region of interest" description="Disordered" evidence="1">
    <location>
        <begin position="667"/>
        <end position="692"/>
    </location>
</feature>
<reference evidence="2" key="1">
    <citation type="submission" date="2020-11" db="EMBL/GenBank/DDBJ databases">
        <authorList>
            <person name="Tran Van P."/>
        </authorList>
    </citation>
    <scope>NUCLEOTIDE SEQUENCE</scope>
</reference>
<feature type="compositionally biased region" description="Basic and acidic residues" evidence="1">
    <location>
        <begin position="610"/>
        <end position="621"/>
    </location>
</feature>
<dbReference type="OrthoDB" id="10024839at2759"/>
<gene>
    <name evidence="2" type="ORF">CTOB1V02_LOCUS7548</name>
</gene>
<feature type="compositionally biased region" description="Polar residues" evidence="1">
    <location>
        <begin position="830"/>
        <end position="840"/>
    </location>
</feature>
<feature type="region of interest" description="Disordered" evidence="1">
    <location>
        <begin position="477"/>
        <end position="498"/>
    </location>
</feature>
<feature type="compositionally biased region" description="Low complexity" evidence="1">
    <location>
        <begin position="667"/>
        <end position="686"/>
    </location>
</feature>
<name>A0A7R8WDK3_9CRUS</name>
<organism evidence="2">
    <name type="scientific">Cyprideis torosa</name>
    <dbReference type="NCBI Taxonomy" id="163714"/>
    <lineage>
        <taxon>Eukaryota</taxon>
        <taxon>Metazoa</taxon>
        <taxon>Ecdysozoa</taxon>
        <taxon>Arthropoda</taxon>
        <taxon>Crustacea</taxon>
        <taxon>Oligostraca</taxon>
        <taxon>Ostracoda</taxon>
        <taxon>Podocopa</taxon>
        <taxon>Podocopida</taxon>
        <taxon>Cytherocopina</taxon>
        <taxon>Cytheroidea</taxon>
        <taxon>Cytherideidae</taxon>
        <taxon>Cyprideis</taxon>
    </lineage>
</organism>